<evidence type="ECO:0000256" key="4">
    <source>
        <dbReference type="ARBA" id="ARBA00022617"/>
    </source>
</evidence>
<dbReference type="PANTHER" id="PTHR35008">
    <property type="entry name" value="BLL4482 PROTEIN-RELATED"/>
    <property type="match status" value="1"/>
</dbReference>
<evidence type="ECO:0000256" key="9">
    <source>
        <dbReference type="ARBA" id="ARBA00023004"/>
    </source>
</evidence>
<feature type="domain" description="Cytochrome c" evidence="14">
    <location>
        <begin position="179"/>
        <end position="292"/>
    </location>
</feature>
<dbReference type="InterPro" id="IPR008168">
    <property type="entry name" value="Cyt_C_IC"/>
</dbReference>
<dbReference type="GO" id="GO:0005886">
    <property type="term" value="C:plasma membrane"/>
    <property type="evidence" value="ECO:0007669"/>
    <property type="project" value="UniProtKB-SubCell"/>
</dbReference>
<dbReference type="SUPFAM" id="SSF46626">
    <property type="entry name" value="Cytochrome c"/>
    <property type="match status" value="3"/>
</dbReference>
<feature type="binding site" description="axial binding residue" evidence="12">
    <location>
        <position position="51"/>
    </location>
    <ligand>
        <name>heme c</name>
        <dbReference type="ChEBI" id="CHEBI:61717"/>
        <label>1</label>
    </ligand>
    <ligandPart>
        <name>Fe</name>
        <dbReference type="ChEBI" id="CHEBI:18248"/>
    </ligandPart>
</feature>
<dbReference type="InterPro" id="IPR036909">
    <property type="entry name" value="Cyt_c-like_dom_sf"/>
</dbReference>
<dbReference type="PRINTS" id="PR00605">
    <property type="entry name" value="CYTCHROMECIC"/>
</dbReference>
<dbReference type="GO" id="GO:0005506">
    <property type="term" value="F:iron ion binding"/>
    <property type="evidence" value="ECO:0007669"/>
    <property type="project" value="InterPro"/>
</dbReference>
<keyword evidence="6 13" id="KW-0732">Signal</keyword>
<name>A0A1X7D0B6_TRICW</name>
<dbReference type="Gene3D" id="1.10.760.10">
    <property type="entry name" value="Cytochrome c-like domain"/>
    <property type="match status" value="3"/>
</dbReference>
<feature type="binding site" description="covalent" evidence="11">
    <location>
        <position position="328"/>
    </location>
    <ligand>
        <name>heme c</name>
        <dbReference type="ChEBI" id="CHEBI:61717"/>
        <label>3</label>
    </ligand>
</feature>
<keyword evidence="3" id="KW-1003">Cell membrane</keyword>
<dbReference type="PROSITE" id="PS51007">
    <property type="entry name" value="CYTC"/>
    <property type="match status" value="3"/>
</dbReference>
<dbReference type="GO" id="GO:0016614">
    <property type="term" value="F:oxidoreductase activity, acting on CH-OH group of donors"/>
    <property type="evidence" value="ECO:0007669"/>
    <property type="project" value="InterPro"/>
</dbReference>
<evidence type="ECO:0000256" key="6">
    <source>
        <dbReference type="ARBA" id="ARBA00022729"/>
    </source>
</evidence>
<feature type="chain" id="PRO_5012620528" evidence="13">
    <location>
        <begin position="27"/>
        <end position="432"/>
    </location>
</feature>
<feature type="binding site" description="covalent" evidence="11">
    <location>
        <position position="194"/>
    </location>
    <ligand>
        <name>heme c</name>
        <dbReference type="ChEBI" id="CHEBI:61717"/>
        <label>2</label>
    </ligand>
</feature>
<keyword evidence="5 12" id="KW-0479">Metal-binding</keyword>
<dbReference type="InterPro" id="IPR009056">
    <property type="entry name" value="Cyt_c-like_dom"/>
</dbReference>
<feature type="binding site" description="covalent" evidence="11">
    <location>
        <position position="50"/>
    </location>
    <ligand>
        <name>heme c</name>
        <dbReference type="ChEBI" id="CHEBI:61717"/>
        <label>1</label>
    </ligand>
</feature>
<evidence type="ECO:0000313" key="15">
    <source>
        <dbReference type="EMBL" id="SMF06310.1"/>
    </source>
</evidence>
<evidence type="ECO:0000256" key="5">
    <source>
        <dbReference type="ARBA" id="ARBA00022723"/>
    </source>
</evidence>
<feature type="binding site" description="axial binding residue" evidence="12">
    <location>
        <position position="332"/>
    </location>
    <ligand>
        <name>heme c</name>
        <dbReference type="ChEBI" id="CHEBI:61717"/>
        <label>3</label>
    </ligand>
    <ligandPart>
        <name>Fe</name>
        <dbReference type="ChEBI" id="CHEBI:18248"/>
    </ligandPart>
</feature>
<dbReference type="GO" id="GO:0009055">
    <property type="term" value="F:electron transfer activity"/>
    <property type="evidence" value="ECO:0007669"/>
    <property type="project" value="InterPro"/>
</dbReference>
<proteinExistence type="predicted"/>
<evidence type="ECO:0000256" key="11">
    <source>
        <dbReference type="PIRSR" id="PIRSR000018-50"/>
    </source>
</evidence>
<keyword evidence="2" id="KW-0813">Transport</keyword>
<dbReference type="PIRSF" id="PIRSF000018">
    <property type="entry name" value="Mb_ADH_cyt_c"/>
    <property type="match status" value="1"/>
</dbReference>
<feature type="domain" description="Cytochrome c" evidence="14">
    <location>
        <begin position="33"/>
        <end position="136"/>
    </location>
</feature>
<evidence type="ECO:0000256" key="7">
    <source>
        <dbReference type="ARBA" id="ARBA00022737"/>
    </source>
</evidence>
<accession>A0A1X7D0B6</accession>
<dbReference type="Proteomes" id="UP000192911">
    <property type="component" value="Unassembled WGS sequence"/>
</dbReference>
<feature type="binding site" description="covalent" evidence="11">
    <location>
        <position position="47"/>
    </location>
    <ligand>
        <name>heme c</name>
        <dbReference type="ChEBI" id="CHEBI:61717"/>
        <label>1</label>
    </ligand>
</feature>
<evidence type="ECO:0000256" key="12">
    <source>
        <dbReference type="PIRSR" id="PIRSR000018-51"/>
    </source>
</evidence>
<reference evidence="16" key="1">
    <citation type="submission" date="2017-04" db="EMBL/GenBank/DDBJ databases">
        <authorList>
            <person name="Varghese N."/>
            <person name="Submissions S."/>
        </authorList>
    </citation>
    <scope>NUCLEOTIDE SEQUENCE [LARGE SCALE GENOMIC DNA]</scope>
    <source>
        <strain evidence="16">Ballard 720</strain>
    </source>
</reference>
<evidence type="ECO:0000256" key="3">
    <source>
        <dbReference type="ARBA" id="ARBA00022475"/>
    </source>
</evidence>
<feature type="binding site" description="axial binding residue" evidence="12">
    <location>
        <position position="198"/>
    </location>
    <ligand>
        <name>heme c</name>
        <dbReference type="ChEBI" id="CHEBI:61717"/>
        <label>2</label>
    </ligand>
    <ligandPart>
        <name>Fe</name>
        <dbReference type="ChEBI" id="CHEBI:18248"/>
    </ligandPart>
</feature>
<protein>
    <submittedName>
        <fullName evidence="15">Cytochrome c, mono-and diheme variants</fullName>
    </submittedName>
</protein>
<evidence type="ECO:0000256" key="13">
    <source>
        <dbReference type="SAM" id="SignalP"/>
    </source>
</evidence>
<comment type="cofactor">
    <cofactor evidence="11">
        <name>heme c</name>
        <dbReference type="ChEBI" id="CHEBI:61717"/>
    </cofactor>
    <text evidence="11">Binds 3 heme c groups covalently per subunit.</text>
</comment>
<gene>
    <name evidence="15" type="ORF">SAMN06295900_102215</name>
</gene>
<feature type="binding site" description="covalent" evidence="11">
    <location>
        <position position="331"/>
    </location>
    <ligand>
        <name>heme c</name>
        <dbReference type="ChEBI" id="CHEBI:61717"/>
        <label>3</label>
    </ligand>
</feature>
<dbReference type="InterPro" id="IPR051459">
    <property type="entry name" value="Cytochrome_c-type_DH"/>
</dbReference>
<dbReference type="GO" id="GO:0020037">
    <property type="term" value="F:heme binding"/>
    <property type="evidence" value="ECO:0007669"/>
    <property type="project" value="InterPro"/>
</dbReference>
<sequence length="432" mass="45531">MIRSARTLASCAAGLALYCASGLAAAMPANDAQLVRQGAYLARAGDCVACHTAKGGKPFAGGLPIDTPLGKVYSSNITPDKRTGIGGYSFDDFDRALRHGIAKSGNSLYPAMPYPSYASVKPADVKALYAYFMQGVEPVQQANRAPDIPWPLSMRWPLALWRKAFAPAVAADAAGADGDAVARGRYLVQGLAHCGACHTMRGIGLQETALDDSRTAFLSGGLVDHFFAKSLRTDPVEGLGTWSQQDIVTFLKTGRTAHAAAFGGMADVVEHSTQYLDDGDLIAIARFLKTLKPMDAAAKPLVYDDTAAQSMRTGTATHAGAQLFIDNCAACHRTSGKGYSETFPPLALSTAVNTTDPTSLIRLVLEGAQMPGTQLAPTRFAMPGFAERLDDDQVATLLTFVRSSWGNRAPAVTASQVGKVRRAIGATVANGR</sequence>
<dbReference type="GeneID" id="95552461"/>
<organism evidence="15 16">
    <name type="scientific">Trinickia caryophylli</name>
    <name type="common">Paraburkholderia caryophylli</name>
    <dbReference type="NCBI Taxonomy" id="28094"/>
    <lineage>
        <taxon>Bacteria</taxon>
        <taxon>Pseudomonadati</taxon>
        <taxon>Pseudomonadota</taxon>
        <taxon>Betaproteobacteria</taxon>
        <taxon>Burkholderiales</taxon>
        <taxon>Burkholderiaceae</taxon>
        <taxon>Trinickia</taxon>
    </lineage>
</organism>
<feature type="binding site" description="covalent" evidence="11">
    <location>
        <position position="197"/>
    </location>
    <ligand>
        <name>heme c</name>
        <dbReference type="ChEBI" id="CHEBI:61717"/>
        <label>2</label>
    </ligand>
</feature>
<dbReference type="OrthoDB" id="9809720at2"/>
<keyword evidence="8" id="KW-0249">Electron transport</keyword>
<dbReference type="AlphaFoldDB" id="A0A1X7D0B6"/>
<keyword evidence="4 11" id="KW-0349">Heme</keyword>
<dbReference type="PANTHER" id="PTHR35008:SF8">
    <property type="entry name" value="ALCOHOL DEHYDROGENASE CYTOCHROME C SUBUNIT"/>
    <property type="match status" value="1"/>
</dbReference>
<keyword evidence="9 12" id="KW-0408">Iron</keyword>
<evidence type="ECO:0000256" key="8">
    <source>
        <dbReference type="ARBA" id="ARBA00022982"/>
    </source>
</evidence>
<comment type="subcellular location">
    <subcellularLocation>
        <location evidence="1">Cell membrane</location>
    </subcellularLocation>
</comment>
<evidence type="ECO:0000313" key="16">
    <source>
        <dbReference type="Proteomes" id="UP000192911"/>
    </source>
</evidence>
<evidence type="ECO:0000259" key="14">
    <source>
        <dbReference type="PROSITE" id="PS51007"/>
    </source>
</evidence>
<keyword evidence="10" id="KW-0472">Membrane</keyword>
<dbReference type="EMBL" id="FXAH01000002">
    <property type="protein sequence ID" value="SMF06310.1"/>
    <property type="molecule type" value="Genomic_DNA"/>
</dbReference>
<evidence type="ECO:0000256" key="2">
    <source>
        <dbReference type="ARBA" id="ARBA00022448"/>
    </source>
</evidence>
<evidence type="ECO:0000256" key="10">
    <source>
        <dbReference type="ARBA" id="ARBA00023136"/>
    </source>
</evidence>
<keyword evidence="7" id="KW-0677">Repeat</keyword>
<dbReference type="Pfam" id="PF00034">
    <property type="entry name" value="Cytochrom_C"/>
    <property type="match status" value="2"/>
</dbReference>
<dbReference type="STRING" id="28094.SAMN06295900_102215"/>
<dbReference type="InterPro" id="IPR014353">
    <property type="entry name" value="Membr-bd_ADH_cyt_c"/>
</dbReference>
<evidence type="ECO:0000256" key="1">
    <source>
        <dbReference type="ARBA" id="ARBA00004236"/>
    </source>
</evidence>
<keyword evidence="16" id="KW-1185">Reference proteome</keyword>
<dbReference type="RefSeq" id="WP_085224882.1">
    <property type="nucleotide sequence ID" value="NZ_BSQD01000002.1"/>
</dbReference>
<feature type="signal peptide" evidence="13">
    <location>
        <begin position="1"/>
        <end position="26"/>
    </location>
</feature>
<feature type="domain" description="Cytochrome c" evidence="14">
    <location>
        <begin position="315"/>
        <end position="405"/>
    </location>
</feature>